<feature type="compositionally biased region" description="Basic and acidic residues" evidence="1">
    <location>
        <begin position="625"/>
        <end position="640"/>
    </location>
</feature>
<dbReference type="InterPro" id="IPR035899">
    <property type="entry name" value="DBL_dom_sf"/>
</dbReference>
<dbReference type="PANTHER" id="PTHR12673">
    <property type="entry name" value="FACIOGENITAL DYSPLASIA PROTEIN"/>
    <property type="match status" value="1"/>
</dbReference>
<dbReference type="SUPFAM" id="SSF50729">
    <property type="entry name" value="PH domain-like"/>
    <property type="match status" value="1"/>
</dbReference>
<feature type="compositionally biased region" description="Basic and acidic residues" evidence="1">
    <location>
        <begin position="446"/>
        <end position="457"/>
    </location>
</feature>
<feature type="region of interest" description="Disordered" evidence="1">
    <location>
        <begin position="444"/>
        <end position="493"/>
    </location>
</feature>
<dbReference type="Gene3D" id="2.30.42.10">
    <property type="match status" value="1"/>
</dbReference>
<protein>
    <recommendedName>
        <fullName evidence="5">DH domain-containing protein</fullName>
    </recommendedName>
</protein>
<evidence type="ECO:0000259" key="2">
    <source>
        <dbReference type="PROSITE" id="PS50003"/>
    </source>
</evidence>
<dbReference type="AlphaFoldDB" id="A0A7S1TVV6"/>
<dbReference type="InterPro" id="IPR036034">
    <property type="entry name" value="PDZ_sf"/>
</dbReference>
<dbReference type="PROSITE" id="PS50010">
    <property type="entry name" value="DH_2"/>
    <property type="match status" value="1"/>
</dbReference>
<dbReference type="Gene3D" id="2.30.29.30">
    <property type="entry name" value="Pleckstrin-homology domain (PH domain)/Phosphotyrosine-binding domain (PTB)"/>
    <property type="match status" value="1"/>
</dbReference>
<feature type="compositionally biased region" description="Low complexity" evidence="1">
    <location>
        <begin position="458"/>
        <end position="474"/>
    </location>
</feature>
<dbReference type="SUPFAM" id="SSF48065">
    <property type="entry name" value="DBL homology domain (DH-domain)"/>
    <property type="match status" value="1"/>
</dbReference>
<dbReference type="SMART" id="SM00233">
    <property type="entry name" value="PH"/>
    <property type="match status" value="1"/>
</dbReference>
<dbReference type="InterPro" id="IPR000219">
    <property type="entry name" value="DH_dom"/>
</dbReference>
<dbReference type="EMBL" id="HBGJ01011142">
    <property type="protein sequence ID" value="CAD9248603.1"/>
    <property type="molecule type" value="Transcribed_RNA"/>
</dbReference>
<dbReference type="SMART" id="SM00325">
    <property type="entry name" value="RhoGEF"/>
    <property type="match status" value="1"/>
</dbReference>
<dbReference type="CDD" id="cd00160">
    <property type="entry name" value="RhoGEF"/>
    <property type="match status" value="1"/>
</dbReference>
<dbReference type="InterPro" id="IPR001849">
    <property type="entry name" value="PH_domain"/>
</dbReference>
<dbReference type="Gene3D" id="1.20.900.10">
    <property type="entry name" value="Dbl homology (DH) domain"/>
    <property type="match status" value="1"/>
</dbReference>
<dbReference type="SMART" id="SM00228">
    <property type="entry name" value="PDZ"/>
    <property type="match status" value="1"/>
</dbReference>
<evidence type="ECO:0008006" key="5">
    <source>
        <dbReference type="Google" id="ProtNLM"/>
    </source>
</evidence>
<proteinExistence type="predicted"/>
<gene>
    <name evidence="4" type="ORF">PPAR1163_LOCUS6963</name>
</gene>
<dbReference type="Pfam" id="PF00621">
    <property type="entry name" value="RhoGEF"/>
    <property type="match status" value="1"/>
</dbReference>
<dbReference type="SUPFAM" id="SSF50156">
    <property type="entry name" value="PDZ domain-like"/>
    <property type="match status" value="1"/>
</dbReference>
<dbReference type="GO" id="GO:0005737">
    <property type="term" value="C:cytoplasm"/>
    <property type="evidence" value="ECO:0007669"/>
    <property type="project" value="TreeGrafter"/>
</dbReference>
<feature type="region of interest" description="Disordered" evidence="1">
    <location>
        <begin position="343"/>
        <end position="375"/>
    </location>
</feature>
<accession>A0A7S1TVV6</accession>
<dbReference type="PROSITE" id="PS00741">
    <property type="entry name" value="DH_1"/>
    <property type="match status" value="1"/>
</dbReference>
<dbReference type="InterPro" id="IPR001478">
    <property type="entry name" value="PDZ"/>
</dbReference>
<dbReference type="GO" id="GO:0005085">
    <property type="term" value="F:guanyl-nucleotide exchange factor activity"/>
    <property type="evidence" value="ECO:0007669"/>
    <property type="project" value="InterPro"/>
</dbReference>
<reference evidence="4" key="1">
    <citation type="submission" date="2021-01" db="EMBL/GenBank/DDBJ databases">
        <authorList>
            <person name="Corre E."/>
            <person name="Pelletier E."/>
            <person name="Niang G."/>
            <person name="Scheremetjew M."/>
            <person name="Finn R."/>
            <person name="Kale V."/>
            <person name="Holt S."/>
            <person name="Cochrane G."/>
            <person name="Meng A."/>
            <person name="Brown T."/>
            <person name="Cohen L."/>
        </authorList>
    </citation>
    <scope>NUCLEOTIDE SEQUENCE</scope>
    <source>
        <strain evidence="4">CCMP2877</strain>
    </source>
</reference>
<feature type="region of interest" description="Disordered" evidence="1">
    <location>
        <begin position="589"/>
        <end position="673"/>
    </location>
</feature>
<feature type="compositionally biased region" description="Basic residues" evidence="1">
    <location>
        <begin position="590"/>
        <end position="602"/>
    </location>
</feature>
<evidence type="ECO:0000256" key="1">
    <source>
        <dbReference type="SAM" id="MobiDB-lite"/>
    </source>
</evidence>
<evidence type="ECO:0000313" key="4">
    <source>
        <dbReference type="EMBL" id="CAD9248603.1"/>
    </source>
</evidence>
<name>A0A7S1TVV6_9STRA</name>
<evidence type="ECO:0000259" key="3">
    <source>
        <dbReference type="PROSITE" id="PS50010"/>
    </source>
</evidence>
<organism evidence="4">
    <name type="scientific">Phaeomonas parva</name>
    <dbReference type="NCBI Taxonomy" id="124430"/>
    <lineage>
        <taxon>Eukaryota</taxon>
        <taxon>Sar</taxon>
        <taxon>Stramenopiles</taxon>
        <taxon>Ochrophyta</taxon>
        <taxon>Pinguiophyceae</taxon>
        <taxon>Pinguiochrysidales</taxon>
        <taxon>Pinguiochrysidaceae</taxon>
        <taxon>Phaeomonas</taxon>
    </lineage>
</organism>
<feature type="compositionally biased region" description="Pro residues" evidence="1">
    <location>
        <begin position="653"/>
        <end position="673"/>
    </location>
</feature>
<feature type="domain" description="DH" evidence="3">
    <location>
        <begin position="8"/>
        <end position="203"/>
    </location>
</feature>
<sequence>MEAKLEFQRAKVVEEIYTTEKTYCEACSIIENVFHTPLETFCAEQANDSHGPRVTMDDLNAVFANIKTIMACNQQFLADLEKHKELEPHERASKTMVTISSYAGFFKMYSVYINNYDNAMRVLCRLRQNPVVAAFIRACELQPTCHNKVLSDFLIQPVQRMPRYRLLLQQVLKATGNGYEEERELIRDALKKIEESTHTVNSQVHENEAREKVQQLKDEFGVPELVTPSRRFVKEGFLSKISRRGPKKFRFVLFNDLLIYGTQESAFRTLTLSRGNGTWKVNHWLELQNVAVVDKGVPTQQNGAFAVLTAEKSFIAFADSTGEAAEWVSAVRECQSLMHIGVPETNDTTLGDTRGSASTYRGSAEKPNGTPSLMTLGRSSTYLGEASETDPGLSLSPEGTLYFSVYLNRDGHYVRQGIKIEDQSLEVVSLDEEFNLEEHFCEEDHEQAHAHGPERRGSSTTLGTLRRGSLTSSRASNQRDMLASSAYGGSSRNFPDKDGGFELSNEFNVVIDKPEGSLGLNLVTSTEHSITGCLIAELQPNCALKLVGARQWDLITQLNGNRVSTPAQIKDILVPVAIGGQLTFTLVRRLPSKHSAHPPKPGRRGEGERRSSLFSERTAPPSSHSDGRHSFYSDSSERLSRGSGFGRETFSAVPPPPPPSDEIPGPPPPPPVA</sequence>
<dbReference type="InterPro" id="IPR011993">
    <property type="entry name" value="PH-like_dom_sf"/>
</dbReference>
<dbReference type="InterPro" id="IPR001331">
    <property type="entry name" value="GDS_CDC24_CS"/>
</dbReference>
<dbReference type="InterPro" id="IPR051092">
    <property type="entry name" value="FYVE_RhoGEF_PH"/>
</dbReference>
<dbReference type="GO" id="GO:0035556">
    <property type="term" value="P:intracellular signal transduction"/>
    <property type="evidence" value="ECO:0007669"/>
    <property type="project" value="InterPro"/>
</dbReference>
<dbReference type="PROSITE" id="PS50003">
    <property type="entry name" value="PH_DOMAIN"/>
    <property type="match status" value="1"/>
</dbReference>
<feature type="domain" description="PH" evidence="2">
    <location>
        <begin position="231"/>
        <end position="336"/>
    </location>
</feature>
<dbReference type="PANTHER" id="PTHR12673:SF159">
    <property type="entry name" value="LD03170P"/>
    <property type="match status" value="1"/>
</dbReference>
<feature type="compositionally biased region" description="Polar residues" evidence="1">
    <location>
        <begin position="345"/>
        <end position="361"/>
    </location>
</feature>